<dbReference type="Gene3D" id="3.40.30.10">
    <property type="entry name" value="Glutaredoxin"/>
    <property type="match status" value="1"/>
</dbReference>
<dbReference type="SUPFAM" id="SSF47616">
    <property type="entry name" value="GST C-terminal domain-like"/>
    <property type="match status" value="1"/>
</dbReference>
<dbReference type="EC" id="2.5.1.18" evidence="1"/>
<feature type="domain" description="GST C-terminal" evidence="6">
    <location>
        <begin position="54"/>
        <end position="180"/>
    </location>
</feature>
<accession>A0AAD7LIZ3</accession>
<dbReference type="SUPFAM" id="SSF52833">
    <property type="entry name" value="Thioredoxin-like"/>
    <property type="match status" value="1"/>
</dbReference>
<dbReference type="GO" id="GO:0005737">
    <property type="term" value="C:cytoplasm"/>
    <property type="evidence" value="ECO:0007669"/>
    <property type="project" value="TreeGrafter"/>
</dbReference>
<protein>
    <recommendedName>
        <fullName evidence="1">glutathione transferase</fullName>
        <ecNumber evidence="1">2.5.1.18</ecNumber>
    </recommendedName>
</protein>
<evidence type="ECO:0000313" key="8">
    <source>
        <dbReference type="Proteomes" id="UP001163823"/>
    </source>
</evidence>
<dbReference type="EMBL" id="JARAOO010000008">
    <property type="protein sequence ID" value="KAJ7958953.1"/>
    <property type="molecule type" value="Genomic_DNA"/>
</dbReference>
<dbReference type="Pfam" id="PF02798">
    <property type="entry name" value="GST_N"/>
    <property type="match status" value="1"/>
</dbReference>
<dbReference type="SFLD" id="SFLDG01152">
    <property type="entry name" value="Main.3:_Omega-_and_Tau-like"/>
    <property type="match status" value="1"/>
</dbReference>
<dbReference type="InterPro" id="IPR036282">
    <property type="entry name" value="Glutathione-S-Trfase_C_sf"/>
</dbReference>
<dbReference type="InterPro" id="IPR010987">
    <property type="entry name" value="Glutathione-S-Trfase_C-like"/>
</dbReference>
<proteinExistence type="inferred from homology"/>
<feature type="domain" description="GST N-terminal" evidence="5">
    <location>
        <begin position="1"/>
        <end position="49"/>
    </location>
</feature>
<dbReference type="GO" id="GO:0004364">
    <property type="term" value="F:glutathione transferase activity"/>
    <property type="evidence" value="ECO:0007669"/>
    <property type="project" value="UniProtKB-EC"/>
</dbReference>
<evidence type="ECO:0000313" key="7">
    <source>
        <dbReference type="EMBL" id="KAJ7958953.1"/>
    </source>
</evidence>
<comment type="catalytic activity">
    <reaction evidence="3">
        <text>RX + glutathione = an S-substituted glutathione + a halide anion + H(+)</text>
        <dbReference type="Rhea" id="RHEA:16437"/>
        <dbReference type="ChEBI" id="CHEBI:15378"/>
        <dbReference type="ChEBI" id="CHEBI:16042"/>
        <dbReference type="ChEBI" id="CHEBI:17792"/>
        <dbReference type="ChEBI" id="CHEBI:57925"/>
        <dbReference type="ChEBI" id="CHEBI:90779"/>
        <dbReference type="EC" id="2.5.1.18"/>
    </reaction>
</comment>
<keyword evidence="8" id="KW-1185">Reference proteome</keyword>
<keyword evidence="2" id="KW-0808">Transferase</keyword>
<sequence length="189" mass="21258">MDAESVKLLGYWARQSCHKKIPVLVHDGKPLAESLVIIEYIDETWKQNPLLPQDPYERAKAPFWAKFADEKIVPAVMGAFTKKGEDQEKAVKEARENLKTLESALEGRHFFGGETIGFADIAIGWIVCWARVVGEILGTSLIDAEAMPLLTAWFEDLFKVLVIKECMPPYDKLLEHNAAFRKILLAAST</sequence>
<comment type="similarity">
    <text evidence="4">Belongs to the GST superfamily.</text>
</comment>
<dbReference type="InterPro" id="IPR045074">
    <property type="entry name" value="GST_C_Tau"/>
</dbReference>
<evidence type="ECO:0000256" key="4">
    <source>
        <dbReference type="RuleBase" id="RU003494"/>
    </source>
</evidence>
<dbReference type="SFLD" id="SFLDG00358">
    <property type="entry name" value="Main_(cytGST)"/>
    <property type="match status" value="1"/>
</dbReference>
<gene>
    <name evidence="7" type="ORF">O6P43_019593</name>
</gene>
<dbReference type="InterPro" id="IPR036249">
    <property type="entry name" value="Thioredoxin-like_sf"/>
</dbReference>
<dbReference type="CDD" id="cd03185">
    <property type="entry name" value="GST_C_Tau"/>
    <property type="match status" value="1"/>
</dbReference>
<dbReference type="AlphaFoldDB" id="A0AAD7LIZ3"/>
<dbReference type="GO" id="GO:0006749">
    <property type="term" value="P:glutathione metabolic process"/>
    <property type="evidence" value="ECO:0007669"/>
    <property type="project" value="InterPro"/>
</dbReference>
<dbReference type="PROSITE" id="PS50405">
    <property type="entry name" value="GST_CTER"/>
    <property type="match status" value="1"/>
</dbReference>
<dbReference type="InterPro" id="IPR004046">
    <property type="entry name" value="GST_C"/>
</dbReference>
<organism evidence="7 8">
    <name type="scientific">Quillaja saponaria</name>
    <name type="common">Soap bark tree</name>
    <dbReference type="NCBI Taxonomy" id="32244"/>
    <lineage>
        <taxon>Eukaryota</taxon>
        <taxon>Viridiplantae</taxon>
        <taxon>Streptophyta</taxon>
        <taxon>Embryophyta</taxon>
        <taxon>Tracheophyta</taxon>
        <taxon>Spermatophyta</taxon>
        <taxon>Magnoliopsida</taxon>
        <taxon>eudicotyledons</taxon>
        <taxon>Gunneridae</taxon>
        <taxon>Pentapetalae</taxon>
        <taxon>rosids</taxon>
        <taxon>fabids</taxon>
        <taxon>Fabales</taxon>
        <taxon>Quillajaceae</taxon>
        <taxon>Quillaja</taxon>
    </lineage>
</organism>
<evidence type="ECO:0000259" key="5">
    <source>
        <dbReference type="PROSITE" id="PS50404"/>
    </source>
</evidence>
<dbReference type="InterPro" id="IPR045073">
    <property type="entry name" value="Omega/Tau-like"/>
</dbReference>
<evidence type="ECO:0000256" key="2">
    <source>
        <dbReference type="ARBA" id="ARBA00022679"/>
    </source>
</evidence>
<dbReference type="InterPro" id="IPR040079">
    <property type="entry name" value="Glutathione_S-Trfase"/>
</dbReference>
<dbReference type="KEGG" id="qsa:O6P43_019593"/>
<comment type="caution">
    <text evidence="7">The sequence shown here is derived from an EMBL/GenBank/DDBJ whole genome shotgun (WGS) entry which is preliminary data.</text>
</comment>
<evidence type="ECO:0000256" key="1">
    <source>
        <dbReference type="ARBA" id="ARBA00012452"/>
    </source>
</evidence>
<reference evidence="7" key="1">
    <citation type="journal article" date="2023" name="Science">
        <title>Elucidation of the pathway for biosynthesis of saponin adjuvants from the soapbark tree.</title>
        <authorList>
            <person name="Reed J."/>
            <person name="Orme A."/>
            <person name="El-Demerdash A."/>
            <person name="Owen C."/>
            <person name="Martin L.B.B."/>
            <person name="Misra R.C."/>
            <person name="Kikuchi S."/>
            <person name="Rejzek M."/>
            <person name="Martin A.C."/>
            <person name="Harkess A."/>
            <person name="Leebens-Mack J."/>
            <person name="Louveau T."/>
            <person name="Stephenson M.J."/>
            <person name="Osbourn A."/>
        </authorList>
    </citation>
    <scope>NUCLEOTIDE SEQUENCE</scope>
    <source>
        <strain evidence="7">S10</strain>
    </source>
</reference>
<dbReference type="Pfam" id="PF00043">
    <property type="entry name" value="GST_C"/>
    <property type="match status" value="1"/>
</dbReference>
<dbReference type="PROSITE" id="PS50404">
    <property type="entry name" value="GST_NTER"/>
    <property type="match status" value="1"/>
</dbReference>
<dbReference type="PANTHER" id="PTHR11260:SF695">
    <property type="entry name" value="GLUTATHIONE TRANSFERASE"/>
    <property type="match status" value="1"/>
</dbReference>
<dbReference type="PANTHER" id="PTHR11260">
    <property type="entry name" value="GLUTATHIONE S-TRANSFERASE, GST, SUPERFAMILY, GST DOMAIN CONTAINING"/>
    <property type="match status" value="1"/>
</dbReference>
<dbReference type="SFLD" id="SFLDS00019">
    <property type="entry name" value="Glutathione_Transferase_(cytos"/>
    <property type="match status" value="1"/>
</dbReference>
<evidence type="ECO:0000259" key="6">
    <source>
        <dbReference type="PROSITE" id="PS50405"/>
    </source>
</evidence>
<dbReference type="InterPro" id="IPR004045">
    <property type="entry name" value="Glutathione_S-Trfase_N"/>
</dbReference>
<dbReference type="Proteomes" id="UP001163823">
    <property type="component" value="Chromosome 8"/>
</dbReference>
<dbReference type="Gene3D" id="1.20.1050.10">
    <property type="match status" value="1"/>
</dbReference>
<dbReference type="FunFam" id="1.20.1050.10:FF:000012">
    <property type="entry name" value="Tau class glutathione S-transferase"/>
    <property type="match status" value="1"/>
</dbReference>
<name>A0AAD7LIZ3_QUISA</name>
<evidence type="ECO:0000256" key="3">
    <source>
        <dbReference type="ARBA" id="ARBA00047960"/>
    </source>
</evidence>